<dbReference type="HOGENOM" id="CLU_3358454_0_0_6"/>
<dbReference type="KEGG" id="swp:swp_2333"/>
<reference evidence="1 2" key="1">
    <citation type="journal article" date="2008" name="PLoS ONE">
        <title>Environmental adaptation: genomic analysis of the piezotolerant and psychrotolerant deep-sea iron reducing bacterium Shewanella piezotolerans WP3.</title>
        <authorList>
            <person name="Wang F."/>
            <person name="Wang J."/>
            <person name="Jian H."/>
            <person name="Zhang B."/>
            <person name="Li S."/>
            <person name="Wang F."/>
            <person name="Zeng X."/>
            <person name="Gao L."/>
            <person name="Bartlett D.H."/>
            <person name="Yu J."/>
            <person name="Hu S."/>
            <person name="Xiao X."/>
        </authorList>
    </citation>
    <scope>NUCLEOTIDE SEQUENCE [LARGE SCALE GENOMIC DNA]</scope>
    <source>
        <strain evidence="2">WP3 / JCM 13877</strain>
    </source>
</reference>
<dbReference type="Proteomes" id="UP000000753">
    <property type="component" value="Chromosome"/>
</dbReference>
<gene>
    <name evidence="1" type="ordered locus">swp_2333</name>
</gene>
<keyword evidence="2" id="KW-1185">Reference proteome</keyword>
<protein>
    <submittedName>
        <fullName evidence="1">Uncharacterized protein</fullName>
    </submittedName>
</protein>
<evidence type="ECO:0000313" key="2">
    <source>
        <dbReference type="Proteomes" id="UP000000753"/>
    </source>
</evidence>
<dbReference type="AlphaFoldDB" id="B8CNV9"/>
<dbReference type="EMBL" id="CP000472">
    <property type="protein sequence ID" value="ACJ29078.1"/>
    <property type="molecule type" value="Genomic_DNA"/>
</dbReference>
<sequence length="36" mass="3951">MMVANLLGDKHLFYATQTAASVALDVFHPEVDSETE</sequence>
<dbReference type="STRING" id="225849.swp_2333"/>
<accession>B8CNV9</accession>
<evidence type="ECO:0000313" key="1">
    <source>
        <dbReference type="EMBL" id="ACJ29078.1"/>
    </source>
</evidence>
<proteinExistence type="predicted"/>
<organism evidence="1 2">
    <name type="scientific">Shewanella piezotolerans (strain WP3 / JCM 13877)</name>
    <dbReference type="NCBI Taxonomy" id="225849"/>
    <lineage>
        <taxon>Bacteria</taxon>
        <taxon>Pseudomonadati</taxon>
        <taxon>Pseudomonadota</taxon>
        <taxon>Gammaproteobacteria</taxon>
        <taxon>Alteromonadales</taxon>
        <taxon>Shewanellaceae</taxon>
        <taxon>Shewanella</taxon>
    </lineage>
</organism>
<name>B8CNV9_SHEPW</name>